<gene>
    <name evidence="3" type="ORF">EDD76_1209</name>
</gene>
<dbReference type="PANTHER" id="PTHR35797">
    <property type="entry name" value="PROTEASE-RELATED"/>
    <property type="match status" value="1"/>
</dbReference>
<dbReference type="STRING" id="1469948.GCA_000732725_04141"/>
<keyword evidence="1" id="KW-0812">Transmembrane</keyword>
<feature type="transmembrane region" description="Helical" evidence="1">
    <location>
        <begin position="12"/>
        <end position="36"/>
    </location>
</feature>
<dbReference type="InterPro" id="IPR003675">
    <property type="entry name" value="Rce1/LyrA-like_dom"/>
</dbReference>
<feature type="transmembrane region" description="Helical" evidence="1">
    <location>
        <begin position="42"/>
        <end position="61"/>
    </location>
</feature>
<keyword evidence="1" id="KW-1133">Transmembrane helix</keyword>
<feature type="transmembrane region" description="Helical" evidence="1">
    <location>
        <begin position="68"/>
        <end position="85"/>
    </location>
</feature>
<keyword evidence="3" id="KW-0378">Hydrolase</keyword>
<dbReference type="InterPro" id="IPR042150">
    <property type="entry name" value="MmRce1-like"/>
</dbReference>
<sequence>MKTLQDKRKRFSFFIASSITSVIWILWHIPFFFVAGTGQSEMSFLLFSIMVLGNSFALSAIYRISASVWLCILFHAVFNAFSFYWPAGQDITTTIISTVCLVIISNIIVLLRDGKRLKQHK</sequence>
<dbReference type="OrthoDB" id="9777755at2"/>
<keyword evidence="3" id="KW-0645">Protease</keyword>
<keyword evidence="1" id="KW-0472">Membrane</keyword>
<dbReference type="AlphaFoldDB" id="A0A4V2QAZ3"/>
<dbReference type="Pfam" id="PF02517">
    <property type="entry name" value="Rce1-like"/>
    <property type="match status" value="1"/>
</dbReference>
<dbReference type="Proteomes" id="UP000295718">
    <property type="component" value="Unassembled WGS sequence"/>
</dbReference>
<dbReference type="GO" id="GO:0006508">
    <property type="term" value="P:proteolysis"/>
    <property type="evidence" value="ECO:0007669"/>
    <property type="project" value="UniProtKB-KW"/>
</dbReference>
<evidence type="ECO:0000313" key="4">
    <source>
        <dbReference type="Proteomes" id="UP000295718"/>
    </source>
</evidence>
<dbReference type="GO" id="GO:0004175">
    <property type="term" value="F:endopeptidase activity"/>
    <property type="evidence" value="ECO:0007669"/>
    <property type="project" value="UniProtKB-ARBA"/>
</dbReference>
<protein>
    <submittedName>
        <fullName evidence="3">CAAX prenyl protease-like protein</fullName>
    </submittedName>
</protein>
<name>A0A4V2QAZ3_9FIRM</name>
<comment type="caution">
    <text evidence="3">The sequence shown here is derived from an EMBL/GenBank/DDBJ whole genome shotgun (WGS) entry which is preliminary data.</text>
</comment>
<dbReference type="GO" id="GO:0080120">
    <property type="term" value="P:CAAX-box protein maturation"/>
    <property type="evidence" value="ECO:0007669"/>
    <property type="project" value="UniProtKB-ARBA"/>
</dbReference>
<feature type="domain" description="CAAX prenyl protease 2/Lysostaphin resistance protein A-like" evidence="2">
    <location>
        <begin position="9"/>
        <end position="81"/>
    </location>
</feature>
<organism evidence="3 4">
    <name type="scientific">Kineothrix alysoides</name>
    <dbReference type="NCBI Taxonomy" id="1469948"/>
    <lineage>
        <taxon>Bacteria</taxon>
        <taxon>Bacillati</taxon>
        <taxon>Bacillota</taxon>
        <taxon>Clostridia</taxon>
        <taxon>Lachnospirales</taxon>
        <taxon>Lachnospiraceae</taxon>
        <taxon>Kineothrix</taxon>
    </lineage>
</organism>
<accession>A0A4V2QAZ3</accession>
<dbReference type="RefSeq" id="WP_031392752.1">
    <property type="nucleotide sequence ID" value="NZ_JPNB01000003.1"/>
</dbReference>
<evidence type="ECO:0000313" key="3">
    <source>
        <dbReference type="EMBL" id="TCL54412.1"/>
    </source>
</evidence>
<evidence type="ECO:0000259" key="2">
    <source>
        <dbReference type="Pfam" id="PF02517"/>
    </source>
</evidence>
<dbReference type="PANTHER" id="PTHR35797:SF1">
    <property type="entry name" value="PROTEASE"/>
    <property type="match status" value="1"/>
</dbReference>
<proteinExistence type="predicted"/>
<feature type="transmembrane region" description="Helical" evidence="1">
    <location>
        <begin position="91"/>
        <end position="111"/>
    </location>
</feature>
<dbReference type="EMBL" id="SLUO01000020">
    <property type="protein sequence ID" value="TCL54412.1"/>
    <property type="molecule type" value="Genomic_DNA"/>
</dbReference>
<evidence type="ECO:0000256" key="1">
    <source>
        <dbReference type="SAM" id="Phobius"/>
    </source>
</evidence>
<reference evidence="3 4" key="1">
    <citation type="submission" date="2019-03" db="EMBL/GenBank/DDBJ databases">
        <title>Genomic Encyclopedia of Type Strains, Phase IV (KMG-IV): sequencing the most valuable type-strain genomes for metagenomic binning, comparative biology and taxonomic classification.</title>
        <authorList>
            <person name="Goeker M."/>
        </authorList>
    </citation>
    <scope>NUCLEOTIDE SEQUENCE [LARGE SCALE GENOMIC DNA]</scope>
    <source>
        <strain evidence="3 4">DSM 100556</strain>
    </source>
</reference>
<keyword evidence="4" id="KW-1185">Reference proteome</keyword>